<proteinExistence type="predicted"/>
<dbReference type="Pfam" id="PF13385">
    <property type="entry name" value="Laminin_G_3"/>
    <property type="match status" value="1"/>
</dbReference>
<dbReference type="InterPro" id="IPR053183">
    <property type="entry name" value="ASL1"/>
</dbReference>
<gene>
    <name evidence="3" type="ORF">KBB96_00060</name>
</gene>
<dbReference type="PANTHER" id="PTHR34154:SF3">
    <property type="entry name" value="ALKALI-SENSITIVE LINKAGE PROTEIN 1"/>
    <property type="match status" value="1"/>
</dbReference>
<dbReference type="InterPro" id="IPR013320">
    <property type="entry name" value="ConA-like_dom_sf"/>
</dbReference>
<evidence type="ECO:0000313" key="4">
    <source>
        <dbReference type="Proteomes" id="UP000676169"/>
    </source>
</evidence>
<dbReference type="InterPro" id="IPR013783">
    <property type="entry name" value="Ig-like_fold"/>
</dbReference>
<dbReference type="KEGG" id="lamb:KBB96_00060"/>
<feature type="domain" description="Dystroglycan-type cadherin-like" evidence="2">
    <location>
        <begin position="676"/>
        <end position="770"/>
    </location>
</feature>
<dbReference type="Proteomes" id="UP000676169">
    <property type="component" value="Chromosome"/>
</dbReference>
<dbReference type="InterPro" id="IPR024655">
    <property type="entry name" value="Asl1_glyco_hydro_catalytic"/>
</dbReference>
<dbReference type="Gene3D" id="2.60.40.10">
    <property type="entry name" value="Immunoglobulins"/>
    <property type="match status" value="1"/>
</dbReference>
<dbReference type="SUPFAM" id="SSF49313">
    <property type="entry name" value="Cadherin-like"/>
    <property type="match status" value="1"/>
</dbReference>
<dbReference type="RefSeq" id="WP_211631448.1">
    <property type="nucleotide sequence ID" value="NZ_CP073100.1"/>
</dbReference>
<dbReference type="InterPro" id="IPR013425">
    <property type="entry name" value="Autotrns_rpt"/>
</dbReference>
<dbReference type="GO" id="GO:0071966">
    <property type="term" value="P:fungal-type cell wall polysaccharide metabolic process"/>
    <property type="evidence" value="ECO:0007669"/>
    <property type="project" value="TreeGrafter"/>
</dbReference>
<dbReference type="Gene3D" id="2.60.20.10">
    <property type="entry name" value="Crystallins"/>
    <property type="match status" value="1"/>
</dbReference>
<keyword evidence="4" id="KW-1185">Reference proteome</keyword>
<dbReference type="Pfam" id="PF12951">
    <property type="entry name" value="PATR"/>
    <property type="match status" value="3"/>
</dbReference>
<dbReference type="Pfam" id="PF11790">
    <property type="entry name" value="Glyco_hydro_cc"/>
    <property type="match status" value="1"/>
</dbReference>
<protein>
    <submittedName>
        <fullName evidence="3">Autotransporter-associated beta strand repeat-containing protein</fullName>
    </submittedName>
</protein>
<dbReference type="SUPFAM" id="SSF51126">
    <property type="entry name" value="Pectin lyase-like"/>
    <property type="match status" value="1"/>
</dbReference>
<dbReference type="SUPFAM" id="SSF51445">
    <property type="entry name" value="(Trans)glycosidases"/>
    <property type="match status" value="1"/>
</dbReference>
<dbReference type="Gene3D" id="3.20.20.80">
    <property type="entry name" value="Glycosidases"/>
    <property type="match status" value="1"/>
</dbReference>
<sequence>MFRSVWMRVGKLPVSKLRVLACLGFLLLFPTVGAQTLTLANDSQSYATLTNTTVTMTGRSELRITGATTPLSGCTINLNSTDAWFYMTAIKPSVVSSTYLSQIKVNGAAAVLNTNCRIVQYGDGTVVIPQASTFTPMQVFTGSRFTGSSMSLACYTAYSDSSLGSYANNISSFKLKRGYTATVAQNADGTGVSRNYVAQDGDIEVSVLPDALNDSISFIRIFPWRWVNKKGIAGAIAPGLNVGWYYNWNIDQSSSLDLEYVPIRAQRYWPSLAQDWKARGANSLLGYNEPDSTSQANIAVGDAIWSWPDLLNTGLRVGSPAPTDGGVAWLESFVNQADAADLRVDYVAVHYYRSYSSASDPDGATNQLYNFLKDVYNRTKRPIWLTEFNNGANWTTGPDPTAAQQAATVGKMMDMLESTPFVERYALYNWVEDVRRVKWDDGSLTAAGVVYRDHASTLSYSQMIPEVPTSPAAWYRFENNASDSSAYGHAAMLKGEAAYATGKNGQGVKLSGNAAGADHVLLSPRLGDSTDFTFGAWVYWNGGSAWQRIFDLGNGTDSYMFLTPSGGGNMRFAIKSNGGAEQQLNTGVLAANTWTHVAVTISGNTGKLFVNGVLVATNTGMTINPVDLGTTTNFLGKSQFAADPCFGGILDDVQFLPYALSDAKVAAMETNTAPVFTNAAITGNAGTQNVAYSGTLAGTATDADSGDTITYSKIEGPDWLVVAANGTLSGTPTYDYGGPQQFIVLATDGAGATACAVLNITLPAVNGDGTWSSDSDGLWSDVTKWSGSFPANSTGYTANFSTLNIAADRTVTLDASRTIGNLSFGDTSGAQSWTLAASSGKTLTLDAASGTPAITVSQNAATILAPLAGTLGLNKLGSGTLVLGGSSTLSGPLAIDTNAGINGGVVRLAHPTAASAMTSILIRNNNAGYSTLELDGIRGPVSTAATLALSGRAGAVPAIRNVSGDNTLSGTLTINSGGGNYIFQSDAGTLNFGAFTSAATGARALTFQGAGNFAVNGVLSDGSATTGVSIVKTGAGMLTLSGMNTNTGATSLSGGSITLVNGGNLGSAAITTSAGTALNINRNITLSNTLAGPVAITNTGSCTITGDFSGFSGSYTHNSATVSTSFNSATATSRNASYTLASPQGSIQGFITGGAGDYILEMGSLNGVANSLVRGGLSVSGTTTLKIGNLNTADVFAGSITNGTTKIIALNKVGSGTLTLSGASSYTGATTITSGTLAVDGSLGNTGVVVASSATLSGAGSIAGAVTTQSGGMLSPGGTGGIGTLTLSGGLTLQAGATTRLEINRAASTADKLAITGGFTRAGTLVVANLGGPFVAGDSYVLFTAGSFAGSFASTTLPTLPAGLQWNTSNLPNGVLSAEFAPGTYGAWASGYSLASANGPVADPDSDGSTNALEWLAGSDPLVSGTSSVVSSTRFAAQLGLPGTQTYLTLQARVRKVRVGATLSPRGAATLEALSSIASTSNVASAGPAVSDGDFEILTWYYTTAIEDASKTGFMRLVITVDAATSP</sequence>
<reference evidence="3" key="1">
    <citation type="submission" date="2021-04" db="EMBL/GenBank/DDBJ databases">
        <title>Luteolibacter sp. 32A isolated from the skin of an Anderson's salamander (Ambystoma andersonii).</title>
        <authorList>
            <person name="Spergser J."/>
            <person name="Busse H.-J."/>
        </authorList>
    </citation>
    <scope>NUCLEOTIDE SEQUENCE</scope>
    <source>
        <strain evidence="3">32A</strain>
    </source>
</reference>
<dbReference type="InterPro" id="IPR011050">
    <property type="entry name" value="Pectin_lyase_fold/virulence"/>
</dbReference>
<dbReference type="SMART" id="SM00736">
    <property type="entry name" value="CADG"/>
    <property type="match status" value="1"/>
</dbReference>
<dbReference type="Gene3D" id="2.60.120.200">
    <property type="match status" value="1"/>
</dbReference>
<dbReference type="Pfam" id="PF17963">
    <property type="entry name" value="Big_9"/>
    <property type="match status" value="1"/>
</dbReference>
<dbReference type="InterPro" id="IPR017853">
    <property type="entry name" value="GH"/>
</dbReference>
<dbReference type="EMBL" id="CP073100">
    <property type="protein sequence ID" value="QUE51309.1"/>
    <property type="molecule type" value="Genomic_DNA"/>
</dbReference>
<evidence type="ECO:0000256" key="1">
    <source>
        <dbReference type="ARBA" id="ARBA00022729"/>
    </source>
</evidence>
<accession>A0A975G910</accession>
<name>A0A975G910_9BACT</name>
<keyword evidence="1" id="KW-0732">Signal</keyword>
<evidence type="ECO:0000259" key="2">
    <source>
        <dbReference type="SMART" id="SM00736"/>
    </source>
</evidence>
<dbReference type="GO" id="GO:0005509">
    <property type="term" value="F:calcium ion binding"/>
    <property type="evidence" value="ECO:0007669"/>
    <property type="project" value="InterPro"/>
</dbReference>
<dbReference type="InterPro" id="IPR006644">
    <property type="entry name" value="Cadg"/>
</dbReference>
<dbReference type="PANTHER" id="PTHR34154">
    <property type="entry name" value="ALKALI-SENSITIVE LINKAGE PROTEIN 1"/>
    <property type="match status" value="1"/>
</dbReference>
<dbReference type="SUPFAM" id="SSF49899">
    <property type="entry name" value="Concanavalin A-like lectins/glucanases"/>
    <property type="match status" value="1"/>
</dbReference>
<organism evidence="3 4">
    <name type="scientific">Luteolibacter ambystomatis</name>
    <dbReference type="NCBI Taxonomy" id="2824561"/>
    <lineage>
        <taxon>Bacteria</taxon>
        <taxon>Pseudomonadati</taxon>
        <taxon>Verrucomicrobiota</taxon>
        <taxon>Verrucomicrobiia</taxon>
        <taxon>Verrucomicrobiales</taxon>
        <taxon>Verrucomicrobiaceae</taxon>
        <taxon>Luteolibacter</taxon>
    </lineage>
</organism>
<evidence type="ECO:0000313" key="3">
    <source>
        <dbReference type="EMBL" id="QUE51309.1"/>
    </source>
</evidence>
<dbReference type="GO" id="GO:0016020">
    <property type="term" value="C:membrane"/>
    <property type="evidence" value="ECO:0007669"/>
    <property type="project" value="InterPro"/>
</dbReference>
<dbReference type="NCBIfam" id="TIGR02601">
    <property type="entry name" value="autotrns_rpt"/>
    <property type="match status" value="2"/>
</dbReference>
<dbReference type="InterPro" id="IPR015919">
    <property type="entry name" value="Cadherin-like_sf"/>
</dbReference>